<dbReference type="EMBL" id="CP075585">
    <property type="protein sequence ID" value="QZA58513.1"/>
    <property type="molecule type" value="Genomic_DNA"/>
</dbReference>
<sequence length="135" mass="15568">MIASFGIIPFRKLNGKWQVLLIQHLSGQHWGFPKGRAKETETAQETAIRELKEETGLRVQQILSLKPFTESYYLQKKAKTVSYFPALVTGVLECQPDEVVQARWFDLDEAIKKISFLESQNVFKQAKKYLDGYIT</sequence>
<dbReference type="PANTHER" id="PTHR21340">
    <property type="entry name" value="DIADENOSINE 5,5-P1,P4-TETRAPHOSPHATE PYROPHOSPHOHYDROLASE MUTT"/>
    <property type="match status" value="1"/>
</dbReference>
<dbReference type="PROSITE" id="PS00893">
    <property type="entry name" value="NUDIX_BOX"/>
    <property type="match status" value="1"/>
</dbReference>
<feature type="domain" description="Nudix hydrolase" evidence="7">
    <location>
        <begin position="1"/>
        <end position="130"/>
    </location>
</feature>
<proteinExistence type="inferred from homology"/>
<gene>
    <name evidence="8" type="ORF">RHAB15C_0000387</name>
</gene>
<keyword evidence="3" id="KW-0547">Nucleotide-binding</keyword>
<organism evidence="8 9">
    <name type="scientific">Candidatus Rhabdochlamydia porcellionis</name>
    <dbReference type="NCBI Taxonomy" id="225148"/>
    <lineage>
        <taxon>Bacteria</taxon>
        <taxon>Pseudomonadati</taxon>
        <taxon>Chlamydiota</taxon>
        <taxon>Chlamydiia</taxon>
        <taxon>Parachlamydiales</taxon>
        <taxon>Candidatus Rhabdochlamydiaceae</taxon>
        <taxon>Candidatus Rhabdochlamydia</taxon>
    </lineage>
</organism>
<name>A0ABX8YZJ6_9BACT</name>
<evidence type="ECO:0000313" key="8">
    <source>
        <dbReference type="EMBL" id="QZA58513.1"/>
    </source>
</evidence>
<dbReference type="InterPro" id="IPR003565">
    <property type="entry name" value="Tetra_PHTase"/>
</dbReference>
<dbReference type="InterPro" id="IPR015797">
    <property type="entry name" value="NUDIX_hydrolase-like_dom_sf"/>
</dbReference>
<dbReference type="CDD" id="cd03428">
    <property type="entry name" value="NUDIX_Ap4A_Nudt2"/>
    <property type="match status" value="1"/>
</dbReference>
<reference evidence="8 9" key="2">
    <citation type="submission" date="2021-05" db="EMBL/GenBank/DDBJ databases">
        <title>Ecology and evolution of chlamydial symbionts of arthropods.</title>
        <authorList>
            <person name="Halter T."/>
            <person name="Sixt B.S."/>
            <person name="Toenshoff E.R."/>
            <person name="Koestlbacher S."/>
            <person name="Schulz F."/>
            <person name="Kostanjsek R."/>
            <person name="Collingro A."/>
            <person name="Hendrickx F."/>
            <person name="Horn M."/>
        </authorList>
    </citation>
    <scope>NUCLEOTIDE SEQUENCE [LARGE SCALE GENOMIC DNA]</scope>
    <source>
        <strain evidence="8 9">15C</strain>
    </source>
</reference>
<protein>
    <recommendedName>
        <fullName evidence="2">Bis(5'-nucleosyl)-tetraphosphatase [asymmetrical]</fullName>
    </recommendedName>
    <alternativeName>
        <fullName evidence="5">Diadenosine 5',5'''-P1,P4-tetraphosphate asymmetrical hydrolase</fullName>
    </alternativeName>
</protein>
<keyword evidence="9" id="KW-1185">Reference proteome</keyword>
<evidence type="ECO:0000259" key="7">
    <source>
        <dbReference type="PROSITE" id="PS51462"/>
    </source>
</evidence>
<evidence type="ECO:0000256" key="1">
    <source>
        <dbReference type="ARBA" id="ARBA00005582"/>
    </source>
</evidence>
<dbReference type="InterPro" id="IPR020476">
    <property type="entry name" value="Nudix_hydrolase"/>
</dbReference>
<dbReference type="Proteomes" id="UP000822862">
    <property type="component" value="Chromosome"/>
</dbReference>
<dbReference type="Gene3D" id="3.90.79.10">
    <property type="entry name" value="Nucleoside Triphosphate Pyrophosphohydrolase"/>
    <property type="match status" value="1"/>
</dbReference>
<dbReference type="PROSITE" id="PS51462">
    <property type="entry name" value="NUDIX"/>
    <property type="match status" value="1"/>
</dbReference>
<dbReference type="PANTHER" id="PTHR21340:SF0">
    <property type="entry name" value="BIS(5'-NUCLEOSYL)-TETRAPHOSPHATASE [ASYMMETRICAL]"/>
    <property type="match status" value="1"/>
</dbReference>
<dbReference type="PRINTS" id="PR00502">
    <property type="entry name" value="NUDIXFAMILY"/>
</dbReference>
<dbReference type="InterPro" id="IPR051325">
    <property type="entry name" value="Nudix_hydrolase_domain"/>
</dbReference>
<evidence type="ECO:0000256" key="2">
    <source>
        <dbReference type="ARBA" id="ARBA00018911"/>
    </source>
</evidence>
<evidence type="ECO:0000256" key="3">
    <source>
        <dbReference type="ARBA" id="ARBA00022741"/>
    </source>
</evidence>
<dbReference type="Pfam" id="PF00293">
    <property type="entry name" value="NUDIX"/>
    <property type="match status" value="1"/>
</dbReference>
<dbReference type="InterPro" id="IPR000086">
    <property type="entry name" value="NUDIX_hydrolase_dom"/>
</dbReference>
<evidence type="ECO:0000256" key="4">
    <source>
        <dbReference type="ARBA" id="ARBA00022801"/>
    </source>
</evidence>
<accession>A0ABX8YZJ6</accession>
<dbReference type="RefSeq" id="WP_194844956.1">
    <property type="nucleotide sequence ID" value="NZ_CP075585.1"/>
</dbReference>
<evidence type="ECO:0000256" key="6">
    <source>
        <dbReference type="RuleBase" id="RU003476"/>
    </source>
</evidence>
<dbReference type="InterPro" id="IPR020084">
    <property type="entry name" value="NUDIX_hydrolase_CS"/>
</dbReference>
<reference evidence="8 9" key="1">
    <citation type="submission" date="2020-01" db="EMBL/GenBank/DDBJ databases">
        <authorList>
            <person name="Sixt B."/>
            <person name="Schulz F."/>
            <person name="Kostanjsek R."/>
            <person name="Koestlbacher S."/>
            <person name="Collingro A."/>
            <person name="Toenshoff E."/>
            <person name="Horn M."/>
        </authorList>
    </citation>
    <scope>NUCLEOTIDE SEQUENCE [LARGE SCALE GENOMIC DNA]</scope>
    <source>
        <strain evidence="8 9">15C</strain>
    </source>
</reference>
<comment type="similarity">
    <text evidence="1 6">Belongs to the Nudix hydrolase family.</text>
</comment>
<keyword evidence="4 6" id="KW-0378">Hydrolase</keyword>
<dbReference type="GO" id="GO:0016787">
    <property type="term" value="F:hydrolase activity"/>
    <property type="evidence" value="ECO:0007669"/>
    <property type="project" value="UniProtKB-KW"/>
</dbReference>
<dbReference type="SUPFAM" id="SSF55811">
    <property type="entry name" value="Nudix"/>
    <property type="match status" value="1"/>
</dbReference>
<evidence type="ECO:0000256" key="5">
    <source>
        <dbReference type="ARBA" id="ARBA00032644"/>
    </source>
</evidence>
<evidence type="ECO:0000313" key="9">
    <source>
        <dbReference type="Proteomes" id="UP000822862"/>
    </source>
</evidence>